<comment type="caution">
    <text evidence="1">The sequence shown here is derived from an EMBL/GenBank/DDBJ whole genome shotgun (WGS) entry which is preliminary data.</text>
</comment>
<gene>
    <name evidence="1" type="ORF">E5336_06080</name>
</gene>
<evidence type="ECO:0000313" key="2">
    <source>
        <dbReference type="Proteomes" id="UP000308836"/>
    </source>
</evidence>
<keyword evidence="2" id="KW-1185">Reference proteome</keyword>
<organism evidence="1 2">
    <name type="scientific">Dubosiella muris</name>
    <dbReference type="NCBI Taxonomy" id="3038133"/>
    <lineage>
        <taxon>Bacteria</taxon>
        <taxon>Bacillati</taxon>
        <taxon>Bacillota</taxon>
        <taxon>Erysipelotrichia</taxon>
        <taxon>Erysipelotrichales</taxon>
        <taxon>Erysipelotrichaceae</taxon>
        <taxon>Dubosiella</taxon>
    </lineage>
</organism>
<protein>
    <submittedName>
        <fullName evidence="1">Uncharacterized protein</fullName>
    </submittedName>
</protein>
<accession>A0AC61R7T7</accession>
<sequence length="368" mass="41398">MKGFKEGKNNLLCFGLAALLGMGGLGFGLTKNGEVSRLESELAQANQEVVHLTDSNQTLENEKDALISELEQTRTTAQELAVNAMAKASKQDVPAFSGSASFVVSEEKPALNAESLFDELYVKAKEGKVETTAVVLGADNVRQDWQVEEDFEPLGWKSVTSDFIESDQFYQKTRLVPVELMDQAQDGLIVAGTPAFASELENYFSKIEDYIAETGNHVTYRVDPLYEPEAKLCNGVFLKARSMEDDTLSFDVFVYNEQPEFVIDRKTSDIRDLKKEAEEKKRQEEEARKKAEEEQKRAEEEAKRQQALAEQQLQSQTQAVDNQSTLVWIPRTESKYHMHASCSNMKNPSQVSKEQAIAWGFEPCKKCY</sequence>
<name>A0AC61R7T7_9FIRM</name>
<reference evidence="1" key="1">
    <citation type="submission" date="2019-04" db="EMBL/GenBank/DDBJ databases">
        <title>Microbes associate with the intestines of laboratory mice.</title>
        <authorList>
            <person name="Navarre W."/>
            <person name="Wong E."/>
            <person name="Huang K."/>
            <person name="Tropini C."/>
            <person name="Ng K."/>
            <person name="Yu B."/>
        </authorList>
    </citation>
    <scope>NUCLEOTIDE SEQUENCE</scope>
    <source>
        <strain evidence="1">NM09_H32</strain>
    </source>
</reference>
<proteinExistence type="predicted"/>
<dbReference type="EMBL" id="SRYG01000010">
    <property type="protein sequence ID" value="TGY66053.1"/>
    <property type="molecule type" value="Genomic_DNA"/>
</dbReference>
<dbReference type="Proteomes" id="UP000308836">
    <property type="component" value="Unassembled WGS sequence"/>
</dbReference>
<evidence type="ECO:0000313" key="1">
    <source>
        <dbReference type="EMBL" id="TGY66053.1"/>
    </source>
</evidence>